<dbReference type="Gene3D" id="3.40.710.10">
    <property type="entry name" value="DD-peptidase/beta-lactamase superfamily"/>
    <property type="match status" value="1"/>
</dbReference>
<evidence type="ECO:0000259" key="1">
    <source>
        <dbReference type="Pfam" id="PF00144"/>
    </source>
</evidence>
<dbReference type="EMBL" id="CP159989">
    <property type="protein sequence ID" value="XCP82674.1"/>
    <property type="molecule type" value="Genomic_DNA"/>
</dbReference>
<dbReference type="InterPro" id="IPR012338">
    <property type="entry name" value="Beta-lactam/transpept-like"/>
</dbReference>
<accession>A0AAU8N571</accession>
<dbReference type="SUPFAM" id="SSF56601">
    <property type="entry name" value="beta-lactamase/transpeptidase-like"/>
    <property type="match status" value="1"/>
</dbReference>
<dbReference type="AlphaFoldDB" id="A0AAU8N571"/>
<proteinExistence type="predicted"/>
<dbReference type="GO" id="GO:0016787">
    <property type="term" value="F:hydrolase activity"/>
    <property type="evidence" value="ECO:0007669"/>
    <property type="project" value="UniProtKB-KW"/>
</dbReference>
<organism evidence="2">
    <name type="scientific">Actinomyces timonensis</name>
    <dbReference type="NCBI Taxonomy" id="1288391"/>
    <lineage>
        <taxon>Bacteria</taxon>
        <taxon>Bacillati</taxon>
        <taxon>Actinomycetota</taxon>
        <taxon>Actinomycetes</taxon>
        <taxon>Actinomycetales</taxon>
        <taxon>Actinomycetaceae</taxon>
        <taxon>Actinomyces</taxon>
    </lineage>
</organism>
<gene>
    <name evidence="2" type="ORF">ABXS69_01810</name>
</gene>
<evidence type="ECO:0000313" key="2">
    <source>
        <dbReference type="EMBL" id="XCP82674.1"/>
    </source>
</evidence>
<dbReference type="PANTHER" id="PTHR43283:SF15">
    <property type="entry name" value="CONSERVED PROTEIN"/>
    <property type="match status" value="1"/>
</dbReference>
<feature type="domain" description="Beta-lactamase-related" evidence="1">
    <location>
        <begin position="17"/>
        <end position="263"/>
    </location>
</feature>
<dbReference type="InterPro" id="IPR001466">
    <property type="entry name" value="Beta-lactam-related"/>
</dbReference>
<dbReference type="InterPro" id="IPR050789">
    <property type="entry name" value="Diverse_Enzym_Activities"/>
</dbReference>
<keyword evidence="2" id="KW-0378">Hydrolase</keyword>
<name>A0AAU8N571_9ACTO</name>
<reference evidence="2" key="1">
    <citation type="submission" date="2024-05" db="EMBL/GenBank/DDBJ databases">
        <title>Draft genome assemblies of 36 bacteria isolated from hibernating arctic ground squirrels.</title>
        <authorList>
            <person name="McKee H."/>
            <person name="Mullen L."/>
            <person name="Drown D.M."/>
            <person name="Duddleston K.N."/>
        </authorList>
    </citation>
    <scope>NUCLEOTIDE SEQUENCE</scope>
    <source>
        <strain evidence="2">AR004</strain>
    </source>
</reference>
<dbReference type="EC" id="3.1.1.103" evidence="2"/>
<dbReference type="PANTHER" id="PTHR43283">
    <property type="entry name" value="BETA-LACTAMASE-RELATED"/>
    <property type="match status" value="1"/>
</dbReference>
<dbReference type="RefSeq" id="WP_366180911.1">
    <property type="nucleotide sequence ID" value="NZ_CP159989.1"/>
</dbReference>
<dbReference type="Pfam" id="PF00144">
    <property type="entry name" value="Beta-lactamase"/>
    <property type="match status" value="1"/>
</dbReference>
<protein>
    <submittedName>
        <fullName evidence="2">Serine hydrolase domain-containing protein</fullName>
        <ecNumber evidence="2">3.1.1.103</ecNumber>
    </submittedName>
</protein>
<sequence length="271" mass="28236">MTNNSIPALGLFDFPTALVVTEGGRIIAEAGDLGAVFPLASVTKPIVAWSALIAVERGMLGLDDPAGEGLDGATIRHLLAHASGVAPDSGEALAAPGTRRVYSNRGIEILGRRLAEATATDLESWVETTVLEPLGMASVLIPGSPAHSGQGNARDLSVFARELAAPRLLGAGLAEQARTPVYPGLAGVLPGYGRQNPNPFGLGMEIRGDKQPHWTGTGNSPATFGHFGQSGAFLWVDPAAGRQAVFLGERPFSQAHRRTWTALNDQVLALP</sequence>